<feature type="domain" description="Response regulatory" evidence="2">
    <location>
        <begin position="2"/>
        <end position="125"/>
    </location>
</feature>
<name>A0A927B449_9BACT</name>
<dbReference type="PROSITE" id="PS50110">
    <property type="entry name" value="RESPONSE_REGULATORY"/>
    <property type="match status" value="1"/>
</dbReference>
<dbReference type="Gene3D" id="3.40.50.2300">
    <property type="match status" value="1"/>
</dbReference>
<evidence type="ECO:0000259" key="3">
    <source>
        <dbReference type="PROSITE" id="PS50930"/>
    </source>
</evidence>
<sequence>MNVLIIEDEAVAARQLKAMVERAGDDIHVLAVFDCIEQSVEYLRQSSTQSGGEKQTIHPDLILMDIELSDGQSFAIFEQVNVTSPIIFTTAYDEYALRAFEVNSVDYLLKPIQETALRKALQKFRQLQQTYGGTSTVTVPINDLIRQLSQRQQHVITYRERFLVHVGQRLLPIESLEVAYFYSTNKLTFLKTHNDYQYMLNYSLDELEKTLDPRQFYRANRQFIVSHKAVQKLHLYFNSKLKLDLRPAAEEDVMISREKAMAFRQWLGE</sequence>
<keyword evidence="1" id="KW-0597">Phosphoprotein</keyword>
<dbReference type="InterPro" id="IPR001789">
    <property type="entry name" value="Sig_transdc_resp-reg_receiver"/>
</dbReference>
<evidence type="ECO:0000256" key="1">
    <source>
        <dbReference type="PROSITE-ProRule" id="PRU00169"/>
    </source>
</evidence>
<evidence type="ECO:0000313" key="5">
    <source>
        <dbReference type="Proteomes" id="UP000653797"/>
    </source>
</evidence>
<gene>
    <name evidence="4" type="ORF">IC230_18685</name>
</gene>
<dbReference type="EMBL" id="JACXAA010000007">
    <property type="protein sequence ID" value="MBD2754936.1"/>
    <property type="molecule type" value="Genomic_DNA"/>
</dbReference>
<reference evidence="4" key="1">
    <citation type="submission" date="2020-09" db="EMBL/GenBank/DDBJ databases">
        <authorList>
            <person name="Kim M.K."/>
        </authorList>
    </citation>
    <scope>NUCLEOTIDE SEQUENCE</scope>
    <source>
        <strain evidence="4">BT704</strain>
    </source>
</reference>
<accession>A0A927B449</accession>
<feature type="modified residue" description="4-aspartylphosphate" evidence="1">
    <location>
        <position position="65"/>
    </location>
</feature>
<dbReference type="PANTHER" id="PTHR37299">
    <property type="entry name" value="TRANSCRIPTIONAL REGULATOR-RELATED"/>
    <property type="match status" value="1"/>
</dbReference>
<dbReference type="SMART" id="SM00850">
    <property type="entry name" value="LytTR"/>
    <property type="match status" value="1"/>
</dbReference>
<dbReference type="InterPro" id="IPR046947">
    <property type="entry name" value="LytR-like"/>
</dbReference>
<dbReference type="Pfam" id="PF00072">
    <property type="entry name" value="Response_reg"/>
    <property type="match status" value="1"/>
</dbReference>
<dbReference type="GO" id="GO:0000156">
    <property type="term" value="F:phosphorelay response regulator activity"/>
    <property type="evidence" value="ECO:0007669"/>
    <property type="project" value="InterPro"/>
</dbReference>
<dbReference type="AlphaFoldDB" id="A0A927B449"/>
<dbReference type="Gene3D" id="2.40.50.1020">
    <property type="entry name" value="LytTr DNA-binding domain"/>
    <property type="match status" value="1"/>
</dbReference>
<protein>
    <submittedName>
        <fullName evidence="4">Response regulator transcription factor</fullName>
    </submittedName>
</protein>
<dbReference type="SUPFAM" id="SSF52172">
    <property type="entry name" value="CheY-like"/>
    <property type="match status" value="1"/>
</dbReference>
<dbReference type="SMART" id="SM00448">
    <property type="entry name" value="REC"/>
    <property type="match status" value="1"/>
</dbReference>
<evidence type="ECO:0000313" key="4">
    <source>
        <dbReference type="EMBL" id="MBD2754936.1"/>
    </source>
</evidence>
<dbReference type="RefSeq" id="WP_191040567.1">
    <property type="nucleotide sequence ID" value="NZ_JACXAA010000007.1"/>
</dbReference>
<proteinExistence type="predicted"/>
<comment type="caution">
    <text evidence="4">The sequence shown here is derived from an EMBL/GenBank/DDBJ whole genome shotgun (WGS) entry which is preliminary data.</text>
</comment>
<dbReference type="InterPro" id="IPR011006">
    <property type="entry name" value="CheY-like_superfamily"/>
</dbReference>
<keyword evidence="5" id="KW-1185">Reference proteome</keyword>
<feature type="domain" description="HTH LytTR-type" evidence="3">
    <location>
        <begin position="162"/>
        <end position="269"/>
    </location>
</feature>
<dbReference type="PROSITE" id="PS50930">
    <property type="entry name" value="HTH_LYTTR"/>
    <property type="match status" value="1"/>
</dbReference>
<dbReference type="PANTHER" id="PTHR37299:SF1">
    <property type="entry name" value="STAGE 0 SPORULATION PROTEIN A HOMOLOG"/>
    <property type="match status" value="1"/>
</dbReference>
<dbReference type="Pfam" id="PF04397">
    <property type="entry name" value="LytTR"/>
    <property type="match status" value="1"/>
</dbReference>
<organism evidence="4 5">
    <name type="scientific">Spirosoma validum</name>
    <dbReference type="NCBI Taxonomy" id="2771355"/>
    <lineage>
        <taxon>Bacteria</taxon>
        <taxon>Pseudomonadati</taxon>
        <taxon>Bacteroidota</taxon>
        <taxon>Cytophagia</taxon>
        <taxon>Cytophagales</taxon>
        <taxon>Cytophagaceae</taxon>
        <taxon>Spirosoma</taxon>
    </lineage>
</organism>
<dbReference type="InterPro" id="IPR007492">
    <property type="entry name" value="LytTR_DNA-bd_dom"/>
</dbReference>
<dbReference type="GO" id="GO:0003677">
    <property type="term" value="F:DNA binding"/>
    <property type="evidence" value="ECO:0007669"/>
    <property type="project" value="InterPro"/>
</dbReference>
<dbReference type="Proteomes" id="UP000653797">
    <property type="component" value="Unassembled WGS sequence"/>
</dbReference>
<evidence type="ECO:0000259" key="2">
    <source>
        <dbReference type="PROSITE" id="PS50110"/>
    </source>
</evidence>